<feature type="non-terminal residue" evidence="2">
    <location>
        <position position="94"/>
    </location>
</feature>
<protein>
    <submittedName>
        <fullName evidence="2">Uncharacterized protein</fullName>
    </submittedName>
</protein>
<comment type="caution">
    <text evidence="2">The sequence shown here is derived from an EMBL/GenBank/DDBJ whole genome shotgun (WGS) entry which is preliminary data.</text>
</comment>
<keyword evidence="3" id="KW-1185">Reference proteome</keyword>
<keyword evidence="1" id="KW-0812">Transmembrane</keyword>
<name>A0AAV2HLL0_LYMST</name>
<reference evidence="2 3" key="1">
    <citation type="submission" date="2024-04" db="EMBL/GenBank/DDBJ databases">
        <authorList>
            <consortium name="Genoscope - CEA"/>
            <person name="William W."/>
        </authorList>
    </citation>
    <scope>NUCLEOTIDE SEQUENCE [LARGE SCALE GENOMIC DNA]</scope>
</reference>
<sequence>ANQGYVKISFVVALVYSEKYAKVMGGHGVVIVGLLVAVLHLRDGADGNIASYVKQICERIPIHTTAEKTTGDNGFRIIIEGLPTPDTYRPGDTY</sequence>
<gene>
    <name evidence="2" type="ORF">GSLYS_00008905001</name>
</gene>
<proteinExistence type="predicted"/>
<evidence type="ECO:0000313" key="3">
    <source>
        <dbReference type="Proteomes" id="UP001497497"/>
    </source>
</evidence>
<keyword evidence="1" id="KW-1133">Transmembrane helix</keyword>
<dbReference type="Proteomes" id="UP001497497">
    <property type="component" value="Unassembled WGS sequence"/>
</dbReference>
<feature type="non-terminal residue" evidence="2">
    <location>
        <position position="1"/>
    </location>
</feature>
<organism evidence="2 3">
    <name type="scientific">Lymnaea stagnalis</name>
    <name type="common">Great pond snail</name>
    <name type="synonym">Helix stagnalis</name>
    <dbReference type="NCBI Taxonomy" id="6523"/>
    <lineage>
        <taxon>Eukaryota</taxon>
        <taxon>Metazoa</taxon>
        <taxon>Spiralia</taxon>
        <taxon>Lophotrochozoa</taxon>
        <taxon>Mollusca</taxon>
        <taxon>Gastropoda</taxon>
        <taxon>Heterobranchia</taxon>
        <taxon>Euthyneura</taxon>
        <taxon>Panpulmonata</taxon>
        <taxon>Hygrophila</taxon>
        <taxon>Lymnaeoidea</taxon>
        <taxon>Lymnaeidae</taxon>
        <taxon>Lymnaea</taxon>
    </lineage>
</organism>
<dbReference type="EMBL" id="CAXITT010000187">
    <property type="protein sequence ID" value="CAL1534945.1"/>
    <property type="molecule type" value="Genomic_DNA"/>
</dbReference>
<evidence type="ECO:0000256" key="1">
    <source>
        <dbReference type="SAM" id="Phobius"/>
    </source>
</evidence>
<dbReference type="AlphaFoldDB" id="A0AAV2HLL0"/>
<evidence type="ECO:0000313" key="2">
    <source>
        <dbReference type="EMBL" id="CAL1534945.1"/>
    </source>
</evidence>
<accession>A0AAV2HLL0</accession>
<keyword evidence="1" id="KW-0472">Membrane</keyword>
<feature type="transmembrane region" description="Helical" evidence="1">
    <location>
        <begin position="20"/>
        <end position="41"/>
    </location>
</feature>